<evidence type="ECO:0000256" key="2">
    <source>
        <dbReference type="ARBA" id="ARBA00022630"/>
    </source>
</evidence>
<dbReference type="InterPro" id="IPR000659">
    <property type="entry name" value="Pyridox_Oxase"/>
</dbReference>
<evidence type="ECO:0000259" key="5">
    <source>
        <dbReference type="Pfam" id="PF12766"/>
    </source>
</evidence>
<dbReference type="InterPro" id="IPR024624">
    <property type="entry name" value="Pyridox_Oxase_Alr4036_FMN-bd"/>
</dbReference>
<dbReference type="Proteomes" id="UP001179363">
    <property type="component" value="Unassembled WGS sequence"/>
</dbReference>
<organism evidence="6 7">
    <name type="scientific">Gillisia lutea</name>
    <dbReference type="NCBI Taxonomy" id="2909668"/>
    <lineage>
        <taxon>Bacteria</taxon>
        <taxon>Pseudomonadati</taxon>
        <taxon>Bacteroidota</taxon>
        <taxon>Flavobacteriia</taxon>
        <taxon>Flavobacteriales</taxon>
        <taxon>Flavobacteriaceae</taxon>
        <taxon>Gillisia</taxon>
    </lineage>
</organism>
<proteinExistence type="predicted"/>
<name>A0ABS9EIH5_9FLAO</name>
<keyword evidence="2" id="KW-0285">Flavoprotein</keyword>
<comment type="cofactor">
    <cofactor evidence="1">
        <name>FMN</name>
        <dbReference type="ChEBI" id="CHEBI:58210"/>
    </cofactor>
</comment>
<evidence type="ECO:0000256" key="4">
    <source>
        <dbReference type="ARBA" id="ARBA00023002"/>
    </source>
</evidence>
<dbReference type="RefSeq" id="WP_236133416.1">
    <property type="nucleotide sequence ID" value="NZ_JAKGTH010000007.1"/>
</dbReference>
<reference evidence="6" key="1">
    <citation type="submission" date="2022-01" db="EMBL/GenBank/DDBJ databases">
        <title>Gillisia lutea sp. nov., isolated from marine plastic residues from the Malvarosa beach (Valencia, Spain).</title>
        <authorList>
            <person name="Vidal-Verdu A."/>
            <person name="Molina-Menor E."/>
            <person name="Satari L."/>
            <person name="Pascual J."/>
            <person name="Pereto J."/>
            <person name="Porcar M."/>
        </authorList>
    </citation>
    <scope>NUCLEOTIDE SEQUENCE</scope>
    <source>
        <strain evidence="6">M10.2A</strain>
    </source>
</reference>
<gene>
    <name evidence="6" type="ORF">L1I30_06300</name>
</gene>
<dbReference type="SUPFAM" id="SSF50475">
    <property type="entry name" value="FMN-binding split barrel"/>
    <property type="match status" value="1"/>
</dbReference>
<evidence type="ECO:0000313" key="7">
    <source>
        <dbReference type="Proteomes" id="UP001179363"/>
    </source>
</evidence>
<evidence type="ECO:0000313" key="6">
    <source>
        <dbReference type="EMBL" id="MCF4101268.1"/>
    </source>
</evidence>
<keyword evidence="7" id="KW-1185">Reference proteome</keyword>
<evidence type="ECO:0000256" key="1">
    <source>
        <dbReference type="ARBA" id="ARBA00001917"/>
    </source>
</evidence>
<protein>
    <submittedName>
        <fullName evidence="6">Pyridoxamine 5'-phosphate oxidase family protein</fullName>
    </submittedName>
</protein>
<dbReference type="PANTHER" id="PTHR10851:SF3">
    <property type="entry name" value="PYRIDOXINE_PYRIDOXAMINE 5'-PHOSPHATE OXIDASE 2"/>
    <property type="match status" value="1"/>
</dbReference>
<comment type="caution">
    <text evidence="6">The sequence shown here is derived from an EMBL/GenBank/DDBJ whole genome shotgun (WGS) entry which is preliminary data.</text>
</comment>
<dbReference type="EMBL" id="JAKGTH010000007">
    <property type="protein sequence ID" value="MCF4101268.1"/>
    <property type="molecule type" value="Genomic_DNA"/>
</dbReference>
<evidence type="ECO:0000256" key="3">
    <source>
        <dbReference type="ARBA" id="ARBA00022643"/>
    </source>
</evidence>
<dbReference type="InterPro" id="IPR012349">
    <property type="entry name" value="Split_barrel_FMN-bd"/>
</dbReference>
<sequence length="181" mass="20997">MLNDIFKEIWQELKDASEIKGHPFRFCSLATAEDRTGIRQRTLVLRSISDKGNLLFYTDERSDKVKEITTNPQGNILFYNSEKQLQVSLSGSLQINTNSIEWERHKAKIEGKAVNDYNSKLPPGKPIKNPVRINRVEKLNFALLEFIPTTIEYLKLKSDANHLRARFEMEEEAWSKTFLIP</sequence>
<dbReference type="Gene3D" id="2.30.110.10">
    <property type="entry name" value="Electron Transport, Fmn-binding Protein, Chain A"/>
    <property type="match status" value="1"/>
</dbReference>
<dbReference type="Pfam" id="PF12766">
    <property type="entry name" value="Pyridox_oxase_2"/>
    <property type="match status" value="1"/>
</dbReference>
<accession>A0ABS9EIH5</accession>
<keyword evidence="4" id="KW-0560">Oxidoreductase</keyword>
<feature type="domain" description="Pyridoxamine 5'-phosphate oxidase Alr4036 family FMN-binding" evidence="5">
    <location>
        <begin position="10"/>
        <end position="95"/>
    </location>
</feature>
<keyword evidence="3" id="KW-0288">FMN</keyword>
<dbReference type="PANTHER" id="PTHR10851">
    <property type="entry name" value="PYRIDOXINE-5-PHOSPHATE OXIDASE"/>
    <property type="match status" value="1"/>
</dbReference>